<feature type="region of interest" description="G4" evidence="8">
    <location>
        <begin position="119"/>
        <end position="122"/>
    </location>
</feature>
<proteinExistence type="inferred from homology"/>
<feature type="binding site" evidence="7">
    <location>
        <begin position="59"/>
        <end position="63"/>
    </location>
    <ligand>
        <name>GTP</name>
        <dbReference type="ChEBI" id="CHEBI:37565"/>
    </ligand>
</feature>
<evidence type="ECO:0000256" key="2">
    <source>
        <dbReference type="ARBA" id="ARBA00020484"/>
    </source>
</evidence>
<keyword evidence="7" id="KW-0472">Membrane</keyword>
<keyword evidence="7" id="KW-0699">rRNA-binding</keyword>
<dbReference type="Proteomes" id="UP000824267">
    <property type="component" value="Unassembled WGS sequence"/>
</dbReference>
<dbReference type="PROSITE" id="PS51713">
    <property type="entry name" value="G_ERA"/>
    <property type="match status" value="1"/>
</dbReference>
<keyword evidence="7" id="KW-1003">Cell membrane</keyword>
<evidence type="ECO:0000256" key="3">
    <source>
        <dbReference type="ARBA" id="ARBA00022517"/>
    </source>
</evidence>
<accession>A0A9D1RJ29</accession>
<evidence type="ECO:0000256" key="9">
    <source>
        <dbReference type="RuleBase" id="RU003761"/>
    </source>
</evidence>
<dbReference type="Gene3D" id="3.40.50.300">
    <property type="entry name" value="P-loop containing nucleotide triphosphate hydrolases"/>
    <property type="match status" value="1"/>
</dbReference>
<dbReference type="Pfam" id="PF01926">
    <property type="entry name" value="MMR_HSR1"/>
    <property type="match status" value="1"/>
</dbReference>
<dbReference type="PRINTS" id="PR00326">
    <property type="entry name" value="GTP1OBG"/>
</dbReference>
<feature type="region of interest" description="G2" evidence="8">
    <location>
        <begin position="38"/>
        <end position="42"/>
    </location>
</feature>
<name>A0A9D1RJ29_9BACT</name>
<reference evidence="12" key="1">
    <citation type="journal article" date="2021" name="PeerJ">
        <title>Extensive microbial diversity within the chicken gut microbiome revealed by metagenomics and culture.</title>
        <authorList>
            <person name="Gilroy R."/>
            <person name="Ravi A."/>
            <person name="Getino M."/>
            <person name="Pursley I."/>
            <person name="Horton D.L."/>
            <person name="Alikhan N.F."/>
            <person name="Baker D."/>
            <person name="Gharbi K."/>
            <person name="Hall N."/>
            <person name="Watson M."/>
            <person name="Adriaenssens E.M."/>
            <person name="Foster-Nyarko E."/>
            <person name="Jarju S."/>
            <person name="Secka A."/>
            <person name="Antonio M."/>
            <person name="Oren A."/>
            <person name="Chaudhuri R.R."/>
            <person name="La Ragione R."/>
            <person name="Hildebrand F."/>
            <person name="Pallen M.J."/>
        </authorList>
    </citation>
    <scope>NUCLEOTIDE SEQUENCE</scope>
    <source>
        <strain evidence="12">Gambia16-930</strain>
    </source>
</reference>
<protein>
    <recommendedName>
        <fullName evidence="2 7">GTPase Era</fullName>
    </recommendedName>
</protein>
<dbReference type="NCBIfam" id="TIGR00436">
    <property type="entry name" value="era"/>
    <property type="match status" value="1"/>
</dbReference>
<dbReference type="SUPFAM" id="SSF54814">
    <property type="entry name" value="Prokaryotic type KH domain (KH-domain type II)"/>
    <property type="match status" value="1"/>
</dbReference>
<dbReference type="SUPFAM" id="SSF52540">
    <property type="entry name" value="P-loop containing nucleoside triphosphate hydrolases"/>
    <property type="match status" value="1"/>
</dbReference>
<dbReference type="GO" id="GO:0000028">
    <property type="term" value="P:ribosomal small subunit assembly"/>
    <property type="evidence" value="ECO:0007669"/>
    <property type="project" value="TreeGrafter"/>
</dbReference>
<dbReference type="InterPro" id="IPR030388">
    <property type="entry name" value="G_ERA_dom"/>
</dbReference>
<dbReference type="GO" id="GO:0003924">
    <property type="term" value="F:GTPase activity"/>
    <property type="evidence" value="ECO:0007669"/>
    <property type="project" value="UniProtKB-UniRule"/>
</dbReference>
<dbReference type="InterPro" id="IPR005662">
    <property type="entry name" value="GTPase_Era-like"/>
</dbReference>
<dbReference type="InterPro" id="IPR004044">
    <property type="entry name" value="KH_dom_type_2"/>
</dbReference>
<dbReference type="InterPro" id="IPR006073">
    <property type="entry name" value="GTP-bd"/>
</dbReference>
<evidence type="ECO:0000256" key="5">
    <source>
        <dbReference type="ARBA" id="ARBA00022884"/>
    </source>
</evidence>
<evidence type="ECO:0000256" key="6">
    <source>
        <dbReference type="ARBA" id="ARBA00023134"/>
    </source>
</evidence>
<dbReference type="GO" id="GO:0005525">
    <property type="term" value="F:GTP binding"/>
    <property type="evidence" value="ECO:0007669"/>
    <property type="project" value="UniProtKB-UniRule"/>
</dbReference>
<comment type="function">
    <text evidence="7">An essential GTPase that binds both GDP and GTP, with rapid nucleotide exchange. Plays a role in 16S rRNA processing and 30S ribosomal subunit biogenesis and possibly also in cell cycle regulation and energy metabolism.</text>
</comment>
<evidence type="ECO:0000259" key="11">
    <source>
        <dbReference type="PROSITE" id="PS51713"/>
    </source>
</evidence>
<comment type="subcellular location">
    <subcellularLocation>
        <location evidence="7">Cytoplasm</location>
    </subcellularLocation>
    <subcellularLocation>
        <location evidence="7">Cell membrane</location>
        <topology evidence="7">Peripheral membrane protein</topology>
    </subcellularLocation>
</comment>
<dbReference type="Gene3D" id="3.30.300.20">
    <property type="match status" value="1"/>
</dbReference>
<dbReference type="NCBIfam" id="TIGR00231">
    <property type="entry name" value="small_GTP"/>
    <property type="match status" value="1"/>
</dbReference>
<dbReference type="CDD" id="cd22534">
    <property type="entry name" value="KH-II_Era"/>
    <property type="match status" value="1"/>
</dbReference>
<dbReference type="InterPro" id="IPR027417">
    <property type="entry name" value="P-loop_NTPase"/>
</dbReference>
<dbReference type="NCBIfam" id="NF000908">
    <property type="entry name" value="PRK00089.1"/>
    <property type="match status" value="1"/>
</dbReference>
<keyword evidence="7" id="KW-0963">Cytoplasm</keyword>
<feature type="domain" description="KH type-2" evidence="10">
    <location>
        <begin position="192"/>
        <end position="276"/>
    </location>
</feature>
<reference evidence="12" key="2">
    <citation type="submission" date="2021-04" db="EMBL/GenBank/DDBJ databases">
        <authorList>
            <person name="Gilroy R."/>
        </authorList>
    </citation>
    <scope>NUCLEOTIDE SEQUENCE</scope>
    <source>
        <strain evidence="12">Gambia16-930</strain>
    </source>
</reference>
<dbReference type="EMBL" id="DXGG01000222">
    <property type="protein sequence ID" value="HIW88013.1"/>
    <property type="molecule type" value="Genomic_DNA"/>
</dbReference>
<evidence type="ECO:0000256" key="7">
    <source>
        <dbReference type="HAMAP-Rule" id="MF_00367"/>
    </source>
</evidence>
<dbReference type="AlphaFoldDB" id="A0A9D1RJ29"/>
<dbReference type="GO" id="GO:0005886">
    <property type="term" value="C:plasma membrane"/>
    <property type="evidence" value="ECO:0007669"/>
    <property type="project" value="UniProtKB-SubCell"/>
</dbReference>
<keyword evidence="6 7" id="KW-0342">GTP-binding</keyword>
<evidence type="ECO:0000313" key="13">
    <source>
        <dbReference type="Proteomes" id="UP000824267"/>
    </source>
</evidence>
<evidence type="ECO:0000256" key="8">
    <source>
        <dbReference type="PROSITE-ProRule" id="PRU01050"/>
    </source>
</evidence>
<comment type="subunit">
    <text evidence="7">Monomer.</text>
</comment>
<comment type="similarity">
    <text evidence="1 7 8 9">Belongs to the TRAFAC class TrmE-Era-EngA-EngB-Septin-like GTPase superfamily. Era GTPase family.</text>
</comment>
<dbReference type="InterPro" id="IPR005225">
    <property type="entry name" value="Small_GTP-bd"/>
</dbReference>
<evidence type="ECO:0000256" key="4">
    <source>
        <dbReference type="ARBA" id="ARBA00022741"/>
    </source>
</evidence>
<sequence length="294" mass="33795">MSHKAGFVNIIGNPNVGKSTLLNALVGEKISIITHKSQTTRHRILGIVSEDNFQIVFSDTPGILTPHYRLQQCMLHQVENALSDADLFLLVTDLGESLKSKEILDRIKQCSTPVIVVINKVDTSTQEKINGIIEYWEKKIPRAEIVPCSALLHVGVEKVMELVLKYLPDSPAYYEKDALTDRNMRFLVSEIIREKILLRYSKEIPYSTEVEIEEFIEGKDLDKIRAIIYTERESQKKIIIGHKGEQIKHIGIESRKDIEHFTNKKCYLELFVKVKKDWRNNENALKGFGYETKK</sequence>
<dbReference type="CDD" id="cd04163">
    <property type="entry name" value="Era"/>
    <property type="match status" value="1"/>
</dbReference>
<feature type="region of interest" description="G3" evidence="8">
    <location>
        <begin position="59"/>
        <end position="62"/>
    </location>
</feature>
<evidence type="ECO:0000256" key="1">
    <source>
        <dbReference type="ARBA" id="ARBA00007921"/>
    </source>
</evidence>
<keyword evidence="3 7" id="KW-0690">Ribosome biogenesis</keyword>
<comment type="caution">
    <text evidence="12">The sequence shown here is derived from an EMBL/GenBank/DDBJ whole genome shotgun (WGS) entry which is preliminary data.</text>
</comment>
<feature type="domain" description="Era-type G" evidence="11">
    <location>
        <begin position="4"/>
        <end position="169"/>
    </location>
</feature>
<feature type="binding site" evidence="7">
    <location>
        <begin position="12"/>
        <end position="19"/>
    </location>
    <ligand>
        <name>GTP</name>
        <dbReference type="ChEBI" id="CHEBI:37565"/>
    </ligand>
</feature>
<dbReference type="GO" id="GO:0070181">
    <property type="term" value="F:small ribosomal subunit rRNA binding"/>
    <property type="evidence" value="ECO:0007669"/>
    <property type="project" value="UniProtKB-UniRule"/>
</dbReference>
<dbReference type="InterPro" id="IPR015946">
    <property type="entry name" value="KH_dom-like_a/b"/>
</dbReference>
<feature type="binding site" evidence="7">
    <location>
        <begin position="119"/>
        <end position="122"/>
    </location>
    <ligand>
        <name>GTP</name>
        <dbReference type="ChEBI" id="CHEBI:37565"/>
    </ligand>
</feature>
<dbReference type="HAMAP" id="MF_00367">
    <property type="entry name" value="GTPase_Era"/>
    <property type="match status" value="1"/>
</dbReference>
<dbReference type="PROSITE" id="PS50823">
    <property type="entry name" value="KH_TYPE_2"/>
    <property type="match status" value="1"/>
</dbReference>
<feature type="region of interest" description="G5" evidence="8">
    <location>
        <begin position="148"/>
        <end position="150"/>
    </location>
</feature>
<evidence type="ECO:0000259" key="10">
    <source>
        <dbReference type="PROSITE" id="PS50823"/>
    </source>
</evidence>
<keyword evidence="4 7" id="KW-0547">Nucleotide-binding</keyword>
<evidence type="ECO:0000313" key="12">
    <source>
        <dbReference type="EMBL" id="HIW88013.1"/>
    </source>
</evidence>
<dbReference type="PANTHER" id="PTHR42698:SF1">
    <property type="entry name" value="GTPASE ERA, MITOCHONDRIAL"/>
    <property type="match status" value="1"/>
</dbReference>
<keyword evidence="5 7" id="KW-0694">RNA-binding</keyword>
<organism evidence="12 13">
    <name type="scientific">Candidatus Onthomorpha intestinigallinarum</name>
    <dbReference type="NCBI Taxonomy" id="2840880"/>
    <lineage>
        <taxon>Bacteria</taxon>
        <taxon>Pseudomonadati</taxon>
        <taxon>Bacteroidota</taxon>
        <taxon>Bacteroidia</taxon>
        <taxon>Bacteroidales</taxon>
        <taxon>Candidatus Onthomorpha</taxon>
    </lineage>
</organism>
<dbReference type="InterPro" id="IPR009019">
    <property type="entry name" value="KH_sf_prok-type"/>
</dbReference>
<gene>
    <name evidence="7 12" type="primary">era</name>
    <name evidence="12" type="ORF">IAC47_07070</name>
</gene>
<dbReference type="GO" id="GO:0005829">
    <property type="term" value="C:cytosol"/>
    <property type="evidence" value="ECO:0007669"/>
    <property type="project" value="TreeGrafter"/>
</dbReference>
<feature type="region of interest" description="G1" evidence="8">
    <location>
        <begin position="12"/>
        <end position="19"/>
    </location>
</feature>
<dbReference type="FunFam" id="3.30.300.20:FF:000003">
    <property type="entry name" value="GTPase Era"/>
    <property type="match status" value="1"/>
</dbReference>
<dbReference type="Pfam" id="PF07650">
    <property type="entry name" value="KH_2"/>
    <property type="match status" value="1"/>
</dbReference>
<dbReference type="PANTHER" id="PTHR42698">
    <property type="entry name" value="GTPASE ERA"/>
    <property type="match status" value="1"/>
</dbReference>
<dbReference type="GO" id="GO:0043024">
    <property type="term" value="F:ribosomal small subunit binding"/>
    <property type="evidence" value="ECO:0007669"/>
    <property type="project" value="TreeGrafter"/>
</dbReference>